<feature type="transmembrane region" description="Helical" evidence="4">
    <location>
        <begin position="266"/>
        <end position="287"/>
    </location>
</feature>
<keyword evidence="4" id="KW-1133">Transmembrane helix</keyword>
<evidence type="ECO:0000313" key="7">
    <source>
        <dbReference type="Proteomes" id="UP000176355"/>
    </source>
</evidence>
<feature type="transmembrane region" description="Helical" evidence="4">
    <location>
        <begin position="235"/>
        <end position="254"/>
    </location>
</feature>
<feature type="transmembrane region" description="Helical" evidence="4">
    <location>
        <begin position="142"/>
        <end position="163"/>
    </location>
</feature>
<dbReference type="Gene3D" id="3.30.565.10">
    <property type="entry name" value="Histidine kinase-like ATPase, C-terminal domain"/>
    <property type="match status" value="1"/>
</dbReference>
<comment type="catalytic activity">
    <reaction evidence="1">
        <text>ATP + protein L-histidine = ADP + protein N-phospho-L-histidine.</text>
        <dbReference type="EC" id="2.7.13.3"/>
    </reaction>
</comment>
<dbReference type="AlphaFoldDB" id="A0A1G2P7H1"/>
<organism evidence="6 7">
    <name type="scientific">Candidatus Taylorbacteria bacterium RIFCSPLOWO2_12_FULL_44_15c</name>
    <dbReference type="NCBI Taxonomy" id="1802333"/>
    <lineage>
        <taxon>Bacteria</taxon>
        <taxon>Candidatus Tayloriibacteriota</taxon>
    </lineage>
</organism>
<evidence type="ECO:0000259" key="5">
    <source>
        <dbReference type="PROSITE" id="PS50109"/>
    </source>
</evidence>
<dbReference type="GO" id="GO:0000155">
    <property type="term" value="F:phosphorelay sensor kinase activity"/>
    <property type="evidence" value="ECO:0007669"/>
    <property type="project" value="InterPro"/>
</dbReference>
<protein>
    <recommendedName>
        <fullName evidence="2">histidine kinase</fullName>
        <ecNumber evidence="2">2.7.13.3</ecNumber>
    </recommendedName>
</protein>
<feature type="transmembrane region" description="Helical" evidence="4">
    <location>
        <begin position="175"/>
        <end position="198"/>
    </location>
</feature>
<dbReference type="EC" id="2.7.13.3" evidence="2"/>
<dbReference type="SUPFAM" id="SSF47384">
    <property type="entry name" value="Homodimeric domain of signal transducing histidine kinase"/>
    <property type="match status" value="1"/>
</dbReference>
<sequence>MNAELFITNIGFVFSISVCLGLGILVFIRRPKGASSNVVFFLASIATGIWQISYVIGINLHDPRASQIAFMFNLATLFLVVLYTHLILSVTGRAQSHKRMLTILYIIAAGLVLFFALFPNYLLQPSQPKLYLPNFFVPGSLYALQDAFFFIVLIYLLFQLYISYHQADYRTRNQLKYFIVAYLFGFGVALVPEFLLYGINIDPFISSLTGLYTIPVAYAIIRYDIININLLAKRAFGYSLSVTGITLFIILIGYTNDIVAQIFPNFPQWLMPFASAIIAVTIGVFVWRKIKEVDVLKYQFVDIVTHKFRTPLTYIRWSLNTLRGESKPEEREHAMAAIAEANVGLFELTDMLIGLSESEKSRFLYSYSKESLRSIVNETIIAVTNRIQEKRVSIQANIPETLPKIFVDRKRMQFAVQAVLENAIIYSKPNGQIILNIESKKKFVILSIRDFGIGISKEDMPRIFSKFFRGANAKHTHTEGLGISLHISLDIMRYHGGDIWVESAGLGNGATFFLKIPTAK</sequence>
<keyword evidence="4" id="KW-0472">Membrane</keyword>
<dbReference type="InterPro" id="IPR005467">
    <property type="entry name" value="His_kinase_dom"/>
</dbReference>
<evidence type="ECO:0000313" key="6">
    <source>
        <dbReference type="EMBL" id="OHA43669.1"/>
    </source>
</evidence>
<name>A0A1G2P7H1_9BACT</name>
<dbReference type="InterPro" id="IPR036890">
    <property type="entry name" value="HATPase_C_sf"/>
</dbReference>
<dbReference type="EMBL" id="MHSL01000020">
    <property type="protein sequence ID" value="OHA43669.1"/>
    <property type="molecule type" value="Genomic_DNA"/>
</dbReference>
<evidence type="ECO:0000256" key="2">
    <source>
        <dbReference type="ARBA" id="ARBA00012438"/>
    </source>
</evidence>
<dbReference type="PANTHER" id="PTHR43547:SF2">
    <property type="entry name" value="HYBRID SIGNAL TRANSDUCTION HISTIDINE KINASE C"/>
    <property type="match status" value="1"/>
</dbReference>
<dbReference type="InterPro" id="IPR004358">
    <property type="entry name" value="Sig_transdc_His_kin-like_C"/>
</dbReference>
<proteinExistence type="predicted"/>
<accession>A0A1G2P7H1</accession>
<dbReference type="STRING" id="1802333.A3G03_03415"/>
<dbReference type="InterPro" id="IPR003594">
    <property type="entry name" value="HATPase_dom"/>
</dbReference>
<dbReference type="SUPFAM" id="SSF55874">
    <property type="entry name" value="ATPase domain of HSP90 chaperone/DNA topoisomerase II/histidine kinase"/>
    <property type="match status" value="1"/>
</dbReference>
<feature type="transmembrane region" description="Helical" evidence="4">
    <location>
        <begin position="68"/>
        <end position="88"/>
    </location>
</feature>
<feature type="transmembrane region" description="Helical" evidence="4">
    <location>
        <begin position="204"/>
        <end position="223"/>
    </location>
</feature>
<dbReference type="InterPro" id="IPR036097">
    <property type="entry name" value="HisK_dim/P_sf"/>
</dbReference>
<evidence type="ECO:0000256" key="3">
    <source>
        <dbReference type="ARBA" id="ARBA00022553"/>
    </source>
</evidence>
<dbReference type="SMART" id="SM00387">
    <property type="entry name" value="HATPase_c"/>
    <property type="match status" value="1"/>
</dbReference>
<gene>
    <name evidence="6" type="ORF">A3G03_03415</name>
</gene>
<evidence type="ECO:0000256" key="4">
    <source>
        <dbReference type="SAM" id="Phobius"/>
    </source>
</evidence>
<keyword evidence="4" id="KW-0812">Transmembrane</keyword>
<dbReference type="PANTHER" id="PTHR43547">
    <property type="entry name" value="TWO-COMPONENT HISTIDINE KINASE"/>
    <property type="match status" value="1"/>
</dbReference>
<dbReference type="Proteomes" id="UP000176355">
    <property type="component" value="Unassembled WGS sequence"/>
</dbReference>
<comment type="caution">
    <text evidence="6">The sequence shown here is derived from an EMBL/GenBank/DDBJ whole genome shotgun (WGS) entry which is preliminary data.</text>
</comment>
<dbReference type="Pfam" id="PF02518">
    <property type="entry name" value="HATPase_c"/>
    <property type="match status" value="1"/>
</dbReference>
<feature type="transmembrane region" description="Helical" evidence="4">
    <location>
        <begin position="6"/>
        <end position="26"/>
    </location>
</feature>
<keyword evidence="3" id="KW-0597">Phosphoprotein</keyword>
<feature type="domain" description="Histidine kinase" evidence="5">
    <location>
        <begin position="303"/>
        <end position="520"/>
    </location>
</feature>
<evidence type="ECO:0000256" key="1">
    <source>
        <dbReference type="ARBA" id="ARBA00000085"/>
    </source>
</evidence>
<reference evidence="6 7" key="1">
    <citation type="journal article" date="2016" name="Nat. Commun.">
        <title>Thousands of microbial genomes shed light on interconnected biogeochemical processes in an aquifer system.</title>
        <authorList>
            <person name="Anantharaman K."/>
            <person name="Brown C.T."/>
            <person name="Hug L.A."/>
            <person name="Sharon I."/>
            <person name="Castelle C.J."/>
            <person name="Probst A.J."/>
            <person name="Thomas B.C."/>
            <person name="Singh A."/>
            <person name="Wilkins M.J."/>
            <person name="Karaoz U."/>
            <person name="Brodie E.L."/>
            <person name="Williams K.H."/>
            <person name="Hubbard S.S."/>
            <person name="Banfield J.F."/>
        </authorList>
    </citation>
    <scope>NUCLEOTIDE SEQUENCE [LARGE SCALE GENOMIC DNA]</scope>
</reference>
<feature type="transmembrane region" description="Helical" evidence="4">
    <location>
        <begin position="100"/>
        <end position="122"/>
    </location>
</feature>
<dbReference type="Gene3D" id="1.10.287.130">
    <property type="match status" value="1"/>
</dbReference>
<dbReference type="PRINTS" id="PR00344">
    <property type="entry name" value="BCTRLSENSOR"/>
</dbReference>
<feature type="transmembrane region" description="Helical" evidence="4">
    <location>
        <begin position="38"/>
        <end position="56"/>
    </location>
</feature>
<dbReference type="PROSITE" id="PS50109">
    <property type="entry name" value="HIS_KIN"/>
    <property type="match status" value="1"/>
</dbReference>